<comment type="caution">
    <text evidence="7">The sequence shown here is derived from an EMBL/GenBank/DDBJ whole genome shotgun (WGS) entry which is preliminary data.</text>
</comment>
<keyword evidence="6" id="KW-0067">ATP-binding</keyword>
<dbReference type="Gene3D" id="3.40.50.10330">
    <property type="entry name" value="Probable inorganic polyphosphate/atp-NAD kinase, domain 1"/>
    <property type="match status" value="1"/>
</dbReference>
<name>A0A6V8LIW9_9BACT</name>
<dbReference type="Gene3D" id="2.60.200.30">
    <property type="entry name" value="Probable inorganic polyphosphate/atp-NAD kinase, domain 2"/>
    <property type="match status" value="1"/>
</dbReference>
<dbReference type="EC" id="2.7.1.23" evidence="6"/>
<feature type="active site" description="Proton acceptor" evidence="6">
    <location>
        <position position="71"/>
    </location>
</feature>
<dbReference type="AlphaFoldDB" id="A0A6V8LIW9"/>
<reference evidence="7 8" key="1">
    <citation type="submission" date="2020-04" db="EMBL/GenBank/DDBJ databases">
        <authorList>
            <consortium name="Desulfovibrio sp. FSS-1 genome sequencing consortium"/>
            <person name="Shimoshige H."/>
            <person name="Kobayashi H."/>
            <person name="Maekawa T."/>
        </authorList>
    </citation>
    <scope>NUCLEOTIDE SEQUENCE [LARGE SCALE GENOMIC DNA]</scope>
    <source>
        <strain evidence="7 8">SIID29052-01</strain>
    </source>
</reference>
<dbReference type="InterPro" id="IPR017437">
    <property type="entry name" value="ATP-NAD_kinase_PpnK-typ_C"/>
</dbReference>
<protein>
    <recommendedName>
        <fullName evidence="6">NAD kinase</fullName>
        <ecNumber evidence="6">2.7.1.23</ecNumber>
    </recommendedName>
    <alternativeName>
        <fullName evidence="6">ATP-dependent NAD kinase</fullName>
    </alternativeName>
</protein>
<accession>A0A6V8LIW9</accession>
<evidence type="ECO:0000313" key="8">
    <source>
        <dbReference type="Proteomes" id="UP000494245"/>
    </source>
</evidence>
<dbReference type="SUPFAM" id="SSF111331">
    <property type="entry name" value="NAD kinase/diacylglycerol kinase-like"/>
    <property type="match status" value="1"/>
</dbReference>
<keyword evidence="8" id="KW-1185">Reference proteome</keyword>
<feature type="binding site" evidence="6">
    <location>
        <position position="172"/>
    </location>
    <ligand>
        <name>NAD(+)</name>
        <dbReference type="ChEBI" id="CHEBI:57540"/>
    </ligand>
</feature>
<feature type="binding site" evidence="6">
    <location>
        <position position="155"/>
    </location>
    <ligand>
        <name>NAD(+)</name>
        <dbReference type="ChEBI" id="CHEBI:57540"/>
    </ligand>
</feature>
<keyword evidence="6" id="KW-0963">Cytoplasm</keyword>
<dbReference type="InterPro" id="IPR002504">
    <property type="entry name" value="NADK"/>
</dbReference>
<dbReference type="PANTHER" id="PTHR20275">
    <property type="entry name" value="NAD KINASE"/>
    <property type="match status" value="1"/>
</dbReference>
<dbReference type="RefSeq" id="WP_173080973.1">
    <property type="nucleotide sequence ID" value="NZ_BLTE01000001.1"/>
</dbReference>
<reference evidence="7 8" key="2">
    <citation type="submission" date="2020-05" db="EMBL/GenBank/DDBJ databases">
        <title>Draft genome sequence of Desulfovibrio sp. strainFSS-1.</title>
        <authorList>
            <person name="Shimoshige H."/>
            <person name="Kobayashi H."/>
            <person name="Maekawa T."/>
        </authorList>
    </citation>
    <scope>NUCLEOTIDE SEQUENCE [LARGE SCALE GENOMIC DNA]</scope>
    <source>
        <strain evidence="7 8">SIID29052-01</strain>
    </source>
</reference>
<comment type="caution">
    <text evidence="6">Lacks conserved residue(s) required for the propagation of feature annotation.</text>
</comment>
<dbReference type="GO" id="GO:0019674">
    <property type="term" value="P:NAD+ metabolic process"/>
    <property type="evidence" value="ECO:0007669"/>
    <property type="project" value="InterPro"/>
</dbReference>
<keyword evidence="3 6" id="KW-0521">NADP</keyword>
<sequence>MQTAVRDVLVVVKSGDAQAGALAEEIAAWVAEKGARARVVENRTDQEGCSDASCFIGREPAPGLAVVLGGDGTMISVARKMGEAQAPLLGINLGRLGFLTQIAGEDWRRPLEMALVKGFAVSRLTMLTAEVAREGRRVFKSPAVNDVVVRGSMARLIKVGVVFGGERLGGFRADGMVAATPTGATAYSMSAGGPLVHPELQVLTLTPICPFLCDFRPMVLPTDRPLDLGVEEATAEVVLTCDGQATFDLRQGDWVRVRRAPYCLNLVAVGRHSYFGKLLDKGFIRER</sequence>
<dbReference type="InterPro" id="IPR017438">
    <property type="entry name" value="ATP-NAD_kinase_N"/>
</dbReference>
<feature type="binding site" evidence="6">
    <location>
        <position position="244"/>
    </location>
    <ligand>
        <name>NAD(+)</name>
        <dbReference type="ChEBI" id="CHEBI:57540"/>
    </ligand>
</feature>
<feature type="binding site" evidence="6">
    <location>
        <begin position="185"/>
        <end position="190"/>
    </location>
    <ligand>
        <name>NAD(+)</name>
        <dbReference type="ChEBI" id="CHEBI:57540"/>
    </ligand>
</feature>
<organism evidence="7 8">
    <name type="scientific">Fundidesulfovibrio magnetotacticus</name>
    <dbReference type="NCBI Taxonomy" id="2730080"/>
    <lineage>
        <taxon>Bacteria</taxon>
        <taxon>Pseudomonadati</taxon>
        <taxon>Thermodesulfobacteriota</taxon>
        <taxon>Desulfovibrionia</taxon>
        <taxon>Desulfovibrionales</taxon>
        <taxon>Desulfovibrionaceae</taxon>
        <taxon>Fundidesulfovibrio</taxon>
    </lineage>
</organism>
<dbReference type="Pfam" id="PF01513">
    <property type="entry name" value="NAD_kinase"/>
    <property type="match status" value="1"/>
</dbReference>
<keyword evidence="1 6" id="KW-0808">Transferase</keyword>
<comment type="catalytic activity">
    <reaction evidence="5 6">
        <text>NAD(+) + ATP = ADP + NADP(+) + H(+)</text>
        <dbReference type="Rhea" id="RHEA:18629"/>
        <dbReference type="ChEBI" id="CHEBI:15378"/>
        <dbReference type="ChEBI" id="CHEBI:30616"/>
        <dbReference type="ChEBI" id="CHEBI:57540"/>
        <dbReference type="ChEBI" id="CHEBI:58349"/>
        <dbReference type="ChEBI" id="CHEBI:456216"/>
        <dbReference type="EC" id="2.7.1.23"/>
    </reaction>
</comment>
<evidence type="ECO:0000256" key="2">
    <source>
        <dbReference type="ARBA" id="ARBA00022777"/>
    </source>
</evidence>
<feature type="binding site" evidence="6">
    <location>
        <begin position="71"/>
        <end position="72"/>
    </location>
    <ligand>
        <name>NAD(+)</name>
        <dbReference type="ChEBI" id="CHEBI:57540"/>
    </ligand>
</feature>
<evidence type="ECO:0000256" key="4">
    <source>
        <dbReference type="ARBA" id="ARBA00023027"/>
    </source>
</evidence>
<dbReference type="Proteomes" id="UP000494245">
    <property type="component" value="Unassembled WGS sequence"/>
</dbReference>
<dbReference type="HAMAP" id="MF_00361">
    <property type="entry name" value="NAD_kinase"/>
    <property type="match status" value="1"/>
</dbReference>
<keyword evidence="2 6" id="KW-0418">Kinase</keyword>
<evidence type="ECO:0000256" key="3">
    <source>
        <dbReference type="ARBA" id="ARBA00022857"/>
    </source>
</evidence>
<feature type="binding site" evidence="6">
    <location>
        <position position="174"/>
    </location>
    <ligand>
        <name>NAD(+)</name>
        <dbReference type="ChEBI" id="CHEBI:57540"/>
    </ligand>
</feature>
<evidence type="ECO:0000256" key="5">
    <source>
        <dbReference type="ARBA" id="ARBA00047925"/>
    </source>
</evidence>
<comment type="subcellular location">
    <subcellularLocation>
        <location evidence="6">Cytoplasm</location>
    </subcellularLocation>
</comment>
<evidence type="ECO:0000313" key="7">
    <source>
        <dbReference type="EMBL" id="GFK92692.1"/>
    </source>
</evidence>
<dbReference type="GO" id="GO:0046872">
    <property type="term" value="F:metal ion binding"/>
    <property type="evidence" value="ECO:0007669"/>
    <property type="project" value="UniProtKB-UniRule"/>
</dbReference>
<dbReference type="InterPro" id="IPR016064">
    <property type="entry name" value="NAD/diacylglycerol_kinase_sf"/>
</dbReference>
<dbReference type="Pfam" id="PF20143">
    <property type="entry name" value="NAD_kinase_C"/>
    <property type="match status" value="1"/>
</dbReference>
<evidence type="ECO:0000256" key="1">
    <source>
        <dbReference type="ARBA" id="ARBA00022679"/>
    </source>
</evidence>
<comment type="similarity">
    <text evidence="6">Belongs to the NAD kinase family.</text>
</comment>
<dbReference type="GO" id="GO:0005524">
    <property type="term" value="F:ATP binding"/>
    <property type="evidence" value="ECO:0007669"/>
    <property type="project" value="UniProtKB-KW"/>
</dbReference>
<comment type="function">
    <text evidence="6">Involved in the regulation of the intracellular balance of NAD and NADP, and is a key enzyme in the biosynthesis of NADP. Catalyzes specifically the phosphorylation on 2'-hydroxyl of the adenosine moiety of NAD to yield NADP.</text>
</comment>
<dbReference type="GO" id="GO:0051287">
    <property type="term" value="F:NAD binding"/>
    <property type="evidence" value="ECO:0007669"/>
    <property type="project" value="UniProtKB-ARBA"/>
</dbReference>
<proteinExistence type="inferred from homology"/>
<dbReference type="PANTHER" id="PTHR20275:SF0">
    <property type="entry name" value="NAD KINASE"/>
    <property type="match status" value="1"/>
</dbReference>
<comment type="cofactor">
    <cofactor evidence="6">
        <name>a divalent metal cation</name>
        <dbReference type="ChEBI" id="CHEBI:60240"/>
    </cofactor>
</comment>
<evidence type="ECO:0000256" key="6">
    <source>
        <dbReference type="HAMAP-Rule" id="MF_00361"/>
    </source>
</evidence>
<dbReference type="GO" id="GO:0003951">
    <property type="term" value="F:NAD+ kinase activity"/>
    <property type="evidence" value="ECO:0007669"/>
    <property type="project" value="UniProtKB-UniRule"/>
</dbReference>
<gene>
    <name evidence="6 7" type="primary">nadK</name>
    <name evidence="7" type="ORF">NNJEOMEG_00518</name>
</gene>
<dbReference type="GO" id="GO:0005737">
    <property type="term" value="C:cytoplasm"/>
    <property type="evidence" value="ECO:0007669"/>
    <property type="project" value="UniProtKB-SubCell"/>
</dbReference>
<keyword evidence="4 6" id="KW-0520">NAD</keyword>
<dbReference type="EMBL" id="BLTE01000001">
    <property type="protein sequence ID" value="GFK92692.1"/>
    <property type="molecule type" value="Genomic_DNA"/>
</dbReference>
<feature type="binding site" evidence="6">
    <location>
        <begin position="145"/>
        <end position="146"/>
    </location>
    <ligand>
        <name>NAD(+)</name>
        <dbReference type="ChEBI" id="CHEBI:57540"/>
    </ligand>
</feature>
<keyword evidence="6" id="KW-0547">Nucleotide-binding</keyword>
<dbReference type="GO" id="GO:0006741">
    <property type="term" value="P:NADP+ biosynthetic process"/>
    <property type="evidence" value="ECO:0007669"/>
    <property type="project" value="UniProtKB-UniRule"/>
</dbReference>